<reference evidence="1 2" key="1">
    <citation type="submission" date="2021-06" db="EMBL/GenBank/DDBJ databases">
        <authorList>
            <person name="Palmer J.M."/>
        </authorList>
    </citation>
    <scope>NUCLEOTIDE SEQUENCE [LARGE SCALE GENOMIC DNA]</scope>
    <source>
        <strain evidence="1 2">XC_2019</strain>
        <tissue evidence="1">Muscle</tissue>
    </source>
</reference>
<dbReference type="Proteomes" id="UP001434883">
    <property type="component" value="Unassembled WGS sequence"/>
</dbReference>
<organism evidence="1 2">
    <name type="scientific">Xenoophorus captivus</name>
    <dbReference type="NCBI Taxonomy" id="1517983"/>
    <lineage>
        <taxon>Eukaryota</taxon>
        <taxon>Metazoa</taxon>
        <taxon>Chordata</taxon>
        <taxon>Craniata</taxon>
        <taxon>Vertebrata</taxon>
        <taxon>Euteleostomi</taxon>
        <taxon>Actinopterygii</taxon>
        <taxon>Neopterygii</taxon>
        <taxon>Teleostei</taxon>
        <taxon>Neoteleostei</taxon>
        <taxon>Acanthomorphata</taxon>
        <taxon>Ovalentaria</taxon>
        <taxon>Atherinomorphae</taxon>
        <taxon>Cyprinodontiformes</taxon>
        <taxon>Goodeidae</taxon>
        <taxon>Xenoophorus</taxon>
    </lineage>
</organism>
<dbReference type="EMBL" id="JAHRIN010001694">
    <property type="protein sequence ID" value="MEQ2192049.1"/>
    <property type="molecule type" value="Genomic_DNA"/>
</dbReference>
<accession>A0ABV0Q8C4</accession>
<gene>
    <name evidence="1" type="ORF">XENOCAPTIV_006297</name>
</gene>
<name>A0ABV0Q8C4_9TELE</name>
<sequence>MSPTLEQPGSRKMRTWDPAAVTLSAARPPAVWDQRLETWEVFPLQDSHRQGTPFHSKTCIPVRFYLSLFKGKMRCCFLPLPPAA</sequence>
<keyword evidence="2" id="KW-1185">Reference proteome</keyword>
<evidence type="ECO:0000313" key="1">
    <source>
        <dbReference type="EMBL" id="MEQ2192049.1"/>
    </source>
</evidence>
<protein>
    <submittedName>
        <fullName evidence="1">Uncharacterized protein</fullName>
    </submittedName>
</protein>
<proteinExistence type="predicted"/>
<comment type="caution">
    <text evidence="1">The sequence shown here is derived from an EMBL/GenBank/DDBJ whole genome shotgun (WGS) entry which is preliminary data.</text>
</comment>
<evidence type="ECO:0000313" key="2">
    <source>
        <dbReference type="Proteomes" id="UP001434883"/>
    </source>
</evidence>